<feature type="non-terminal residue" evidence="1">
    <location>
        <position position="73"/>
    </location>
</feature>
<accession>A0A9N9JLW5</accession>
<dbReference type="Proteomes" id="UP000789396">
    <property type="component" value="Unassembled WGS sequence"/>
</dbReference>
<protein>
    <submittedName>
        <fullName evidence="1">16915_t:CDS:1</fullName>
    </submittedName>
</protein>
<dbReference type="OrthoDB" id="2383000at2759"/>
<comment type="caution">
    <text evidence="1">The sequence shown here is derived from an EMBL/GenBank/DDBJ whole genome shotgun (WGS) entry which is preliminary data.</text>
</comment>
<reference evidence="1" key="1">
    <citation type="submission" date="2021-06" db="EMBL/GenBank/DDBJ databases">
        <authorList>
            <person name="Kallberg Y."/>
            <person name="Tangrot J."/>
            <person name="Rosling A."/>
        </authorList>
    </citation>
    <scope>NUCLEOTIDE SEQUENCE</scope>
    <source>
        <strain evidence="1">IN212</strain>
    </source>
</reference>
<feature type="non-terminal residue" evidence="1">
    <location>
        <position position="1"/>
    </location>
</feature>
<evidence type="ECO:0000313" key="2">
    <source>
        <dbReference type="Proteomes" id="UP000789396"/>
    </source>
</evidence>
<dbReference type="EMBL" id="CAJVPZ010058531">
    <property type="protein sequence ID" value="CAG8788115.1"/>
    <property type="molecule type" value="Genomic_DNA"/>
</dbReference>
<evidence type="ECO:0000313" key="1">
    <source>
        <dbReference type="EMBL" id="CAG8788115.1"/>
    </source>
</evidence>
<dbReference type="AlphaFoldDB" id="A0A9N9JLW5"/>
<keyword evidence="2" id="KW-1185">Reference proteome</keyword>
<sequence length="73" mass="8365">VYLESNRFLKWSSRDLKDHVLNESGVDYSDEEISKATCRELRCKMNDCNLYRAATQKAATLLNEFGDVSDDAD</sequence>
<proteinExistence type="predicted"/>
<organism evidence="1 2">
    <name type="scientific">Racocetra fulgida</name>
    <dbReference type="NCBI Taxonomy" id="60492"/>
    <lineage>
        <taxon>Eukaryota</taxon>
        <taxon>Fungi</taxon>
        <taxon>Fungi incertae sedis</taxon>
        <taxon>Mucoromycota</taxon>
        <taxon>Glomeromycotina</taxon>
        <taxon>Glomeromycetes</taxon>
        <taxon>Diversisporales</taxon>
        <taxon>Gigasporaceae</taxon>
        <taxon>Racocetra</taxon>
    </lineage>
</organism>
<name>A0A9N9JLW5_9GLOM</name>
<gene>
    <name evidence="1" type="ORF">RFULGI_LOCUS16467</name>
</gene>